<evidence type="ECO:0000256" key="4">
    <source>
        <dbReference type="ARBA" id="ARBA00022692"/>
    </source>
</evidence>
<reference evidence="10 11" key="1">
    <citation type="submission" date="2019-07" db="EMBL/GenBank/DDBJ databases">
        <title>Whole genome shotgun sequence of Meiothermus hypogaeus NBRC 106114.</title>
        <authorList>
            <person name="Hosoyama A."/>
            <person name="Uohara A."/>
            <person name="Ohji S."/>
            <person name="Ichikawa N."/>
        </authorList>
    </citation>
    <scope>NUCLEOTIDE SEQUENCE [LARGE SCALE GENOMIC DNA]</scope>
    <source>
        <strain evidence="10 11">NBRC 106114</strain>
    </source>
</reference>
<feature type="transmembrane region" description="Helical" evidence="9">
    <location>
        <begin position="12"/>
        <end position="32"/>
    </location>
</feature>
<dbReference type="PROSITE" id="PS00409">
    <property type="entry name" value="PROKAR_NTER_METHYL"/>
    <property type="match status" value="1"/>
</dbReference>
<comment type="subcellular location">
    <subcellularLocation>
        <location evidence="1">Cell outer membrane</location>
        <topology evidence="1">Single-pass membrane protein</topology>
    </subcellularLocation>
    <subcellularLocation>
        <location evidence="2">Periplasm</location>
    </subcellularLocation>
</comment>
<proteinExistence type="predicted"/>
<evidence type="ECO:0000256" key="8">
    <source>
        <dbReference type="ARBA" id="ARBA00023237"/>
    </source>
</evidence>
<dbReference type="Gene3D" id="3.30.700.10">
    <property type="entry name" value="Glycoprotein, Type 4 Pilin"/>
    <property type="match status" value="1"/>
</dbReference>
<evidence type="ECO:0000256" key="1">
    <source>
        <dbReference type="ARBA" id="ARBA00004203"/>
    </source>
</evidence>
<dbReference type="SUPFAM" id="SSF54523">
    <property type="entry name" value="Pili subunits"/>
    <property type="match status" value="1"/>
</dbReference>
<keyword evidence="5" id="KW-0574">Periplasm</keyword>
<evidence type="ECO:0000256" key="9">
    <source>
        <dbReference type="SAM" id="Phobius"/>
    </source>
</evidence>
<keyword evidence="4 9" id="KW-0812">Transmembrane</keyword>
<dbReference type="InterPro" id="IPR012902">
    <property type="entry name" value="N_methyl_site"/>
</dbReference>
<evidence type="ECO:0000313" key="10">
    <source>
        <dbReference type="EMBL" id="GEM84652.1"/>
    </source>
</evidence>
<evidence type="ECO:0000256" key="7">
    <source>
        <dbReference type="ARBA" id="ARBA00023136"/>
    </source>
</evidence>
<evidence type="ECO:0000256" key="5">
    <source>
        <dbReference type="ARBA" id="ARBA00022764"/>
    </source>
</evidence>
<dbReference type="Pfam" id="PF07963">
    <property type="entry name" value="N_methyl"/>
    <property type="match status" value="1"/>
</dbReference>
<organism evidence="10 11">
    <name type="scientific">Meiothermus hypogaeus NBRC 106114</name>
    <dbReference type="NCBI Taxonomy" id="1227553"/>
    <lineage>
        <taxon>Bacteria</taxon>
        <taxon>Thermotogati</taxon>
        <taxon>Deinococcota</taxon>
        <taxon>Deinococci</taxon>
        <taxon>Thermales</taxon>
        <taxon>Thermaceae</taxon>
        <taxon>Meiothermus</taxon>
    </lineage>
</organism>
<dbReference type="InterPro" id="IPR045584">
    <property type="entry name" value="Pilin-like"/>
</dbReference>
<dbReference type="RefSeq" id="WP_119341644.1">
    <property type="nucleotide sequence ID" value="NZ_BJXL01000117.1"/>
</dbReference>
<keyword evidence="3" id="KW-0488">Methylation</keyword>
<gene>
    <name evidence="10" type="ORF">MHY01S_28180</name>
</gene>
<keyword evidence="8" id="KW-0998">Cell outer membrane</keyword>
<dbReference type="EMBL" id="BJXL01000117">
    <property type="protein sequence ID" value="GEM84652.1"/>
    <property type="molecule type" value="Genomic_DNA"/>
</dbReference>
<dbReference type="AlphaFoldDB" id="A0A511R6U8"/>
<dbReference type="GO" id="GO:0009279">
    <property type="term" value="C:cell outer membrane"/>
    <property type="evidence" value="ECO:0007669"/>
    <property type="project" value="UniProtKB-SubCell"/>
</dbReference>
<evidence type="ECO:0000313" key="11">
    <source>
        <dbReference type="Proteomes" id="UP000321197"/>
    </source>
</evidence>
<sequence length="118" mass="12376">MVQYRGFTLIELLIVIAIIGILAAVLVPNLLYARRTAEDRAALAHAQNISKAAFAYVAEDPSRAVMTTNDCTAGYTAGGYIAPSPGAAVRTCTVTDSNSDGVPEVVVTSRLGTTYTLP</sequence>
<dbReference type="PANTHER" id="PTHR30093">
    <property type="entry name" value="GENERAL SECRETION PATHWAY PROTEIN G"/>
    <property type="match status" value="1"/>
</dbReference>
<dbReference type="Proteomes" id="UP000321197">
    <property type="component" value="Unassembled WGS sequence"/>
</dbReference>
<accession>A0A511R6U8</accession>
<evidence type="ECO:0000256" key="2">
    <source>
        <dbReference type="ARBA" id="ARBA00004418"/>
    </source>
</evidence>
<protein>
    <submittedName>
        <fullName evidence="10">Pili assembly chaperone</fullName>
    </submittedName>
</protein>
<dbReference type="OrthoDB" id="27581at2"/>
<evidence type="ECO:0000256" key="6">
    <source>
        <dbReference type="ARBA" id="ARBA00022989"/>
    </source>
</evidence>
<name>A0A511R6U8_9DEIN</name>
<comment type="caution">
    <text evidence="10">The sequence shown here is derived from an EMBL/GenBank/DDBJ whole genome shotgun (WGS) entry which is preliminary data.</text>
</comment>
<dbReference type="GO" id="GO:0042597">
    <property type="term" value="C:periplasmic space"/>
    <property type="evidence" value="ECO:0007669"/>
    <property type="project" value="UniProtKB-SubCell"/>
</dbReference>
<dbReference type="PANTHER" id="PTHR30093:SF44">
    <property type="entry name" value="TYPE II SECRETION SYSTEM CORE PROTEIN G"/>
    <property type="match status" value="1"/>
</dbReference>
<keyword evidence="7 9" id="KW-0472">Membrane</keyword>
<dbReference type="NCBIfam" id="TIGR02532">
    <property type="entry name" value="IV_pilin_GFxxxE"/>
    <property type="match status" value="1"/>
</dbReference>
<evidence type="ECO:0000256" key="3">
    <source>
        <dbReference type="ARBA" id="ARBA00022481"/>
    </source>
</evidence>
<keyword evidence="6 9" id="KW-1133">Transmembrane helix</keyword>